<dbReference type="AlphaFoldDB" id="A0A166RPD0"/>
<feature type="compositionally biased region" description="Low complexity" evidence="1">
    <location>
        <begin position="202"/>
        <end position="215"/>
    </location>
</feature>
<dbReference type="Proteomes" id="UP000076532">
    <property type="component" value="Unassembled WGS sequence"/>
</dbReference>
<feature type="region of interest" description="Disordered" evidence="1">
    <location>
        <begin position="254"/>
        <end position="277"/>
    </location>
</feature>
<accession>A0A166RPD0</accession>
<feature type="region of interest" description="Disordered" evidence="1">
    <location>
        <begin position="431"/>
        <end position="469"/>
    </location>
</feature>
<keyword evidence="2" id="KW-0812">Transmembrane</keyword>
<sequence length="582" mass="60650">MAPAVDSSPDNQPSSHIPAVTFEHKRAHGSVNSTTTATITTTTTLTTRSTTTDVVLTALATPKPTASNPNNAAIIAPVVILSFLAICALVFFVVRRRRRQQYMEHSYVNADRSLGHPLQPSGSESNPLLVTPIGWPQNRGMDGEHSRGPSADGTPLMQSVRAHDQEPSDTDTYTSSPRRPRDITPTNPTRAIPPVHTEPGGALSPASLYSQSSASTRVEREVNGEALASARWTLPPIPITEPLTDDILQAHAISRNPFARNPSRSRSRGTSLRRPRTILPNAPMAPLIENSIASHDGGKPAQGGTDGRWSSAADPGGSHLAPAGAHPYNQTPPPSAVNATGGFNFGFGLLTSAFRKSLSASSLASDTTNLHHTYPTHTNLLAANSTHATLQHFPSVDSLGAASGTASGTGSSASVGGTYYSAMSMSEFGAGRGSGAGTGTGNTRRDLDSVPAALQPRSRAPSSRNSLATYPSIPSLPSFSWRSSAAASAPPISVLPDGTPAPAAREAKTVIGPSGSQIPITSPLPAPQIALPPIPQSKQRPSNADPRVKAHLRPPAARRVGAQPELVRAGPSTHGIIVSQRP</sequence>
<dbReference type="EMBL" id="KV417503">
    <property type="protein sequence ID" value="KZP28498.1"/>
    <property type="molecule type" value="Genomic_DNA"/>
</dbReference>
<dbReference type="OrthoDB" id="10545076at2759"/>
<evidence type="ECO:0000313" key="3">
    <source>
        <dbReference type="EMBL" id="KZP28498.1"/>
    </source>
</evidence>
<keyword evidence="2" id="KW-0472">Membrane</keyword>
<feature type="compositionally biased region" description="Polar residues" evidence="1">
    <location>
        <begin position="460"/>
        <end position="469"/>
    </location>
</feature>
<feature type="region of interest" description="Disordered" evidence="1">
    <location>
        <begin position="112"/>
        <end position="217"/>
    </location>
</feature>
<evidence type="ECO:0000313" key="4">
    <source>
        <dbReference type="Proteomes" id="UP000076532"/>
    </source>
</evidence>
<evidence type="ECO:0000256" key="2">
    <source>
        <dbReference type="SAM" id="Phobius"/>
    </source>
</evidence>
<feature type="compositionally biased region" description="Basic residues" evidence="1">
    <location>
        <begin position="263"/>
        <end position="276"/>
    </location>
</feature>
<feature type="transmembrane region" description="Helical" evidence="2">
    <location>
        <begin position="72"/>
        <end position="94"/>
    </location>
</feature>
<keyword evidence="2" id="KW-1133">Transmembrane helix</keyword>
<feature type="compositionally biased region" description="Gly residues" evidence="1">
    <location>
        <begin position="431"/>
        <end position="440"/>
    </location>
</feature>
<feature type="compositionally biased region" description="Pro residues" evidence="1">
    <location>
        <begin position="522"/>
        <end position="535"/>
    </location>
</feature>
<protein>
    <submittedName>
        <fullName evidence="3">Uncharacterized protein</fullName>
    </submittedName>
</protein>
<proteinExistence type="predicted"/>
<evidence type="ECO:0000256" key="1">
    <source>
        <dbReference type="SAM" id="MobiDB-lite"/>
    </source>
</evidence>
<feature type="region of interest" description="Disordered" evidence="1">
    <location>
        <begin position="291"/>
        <end position="327"/>
    </location>
</feature>
<gene>
    <name evidence="3" type="ORF">FIBSPDRAFT_885743</name>
</gene>
<reference evidence="3 4" key="1">
    <citation type="journal article" date="2016" name="Mol. Biol. Evol.">
        <title>Comparative Genomics of Early-Diverging Mushroom-Forming Fungi Provides Insights into the Origins of Lignocellulose Decay Capabilities.</title>
        <authorList>
            <person name="Nagy L.G."/>
            <person name="Riley R."/>
            <person name="Tritt A."/>
            <person name="Adam C."/>
            <person name="Daum C."/>
            <person name="Floudas D."/>
            <person name="Sun H."/>
            <person name="Yadav J.S."/>
            <person name="Pangilinan J."/>
            <person name="Larsson K.H."/>
            <person name="Matsuura K."/>
            <person name="Barry K."/>
            <person name="Labutti K."/>
            <person name="Kuo R."/>
            <person name="Ohm R.A."/>
            <person name="Bhattacharya S.S."/>
            <person name="Shirouzu T."/>
            <person name="Yoshinaga Y."/>
            <person name="Martin F.M."/>
            <person name="Grigoriev I.V."/>
            <person name="Hibbett D.S."/>
        </authorList>
    </citation>
    <scope>NUCLEOTIDE SEQUENCE [LARGE SCALE GENOMIC DNA]</scope>
    <source>
        <strain evidence="3 4">CBS 109695</strain>
    </source>
</reference>
<organism evidence="3 4">
    <name type="scientific">Athelia psychrophila</name>
    <dbReference type="NCBI Taxonomy" id="1759441"/>
    <lineage>
        <taxon>Eukaryota</taxon>
        <taxon>Fungi</taxon>
        <taxon>Dikarya</taxon>
        <taxon>Basidiomycota</taxon>
        <taxon>Agaricomycotina</taxon>
        <taxon>Agaricomycetes</taxon>
        <taxon>Agaricomycetidae</taxon>
        <taxon>Atheliales</taxon>
        <taxon>Atheliaceae</taxon>
        <taxon>Athelia</taxon>
    </lineage>
</organism>
<feature type="region of interest" description="Disordered" evidence="1">
    <location>
        <begin position="513"/>
        <end position="582"/>
    </location>
</feature>
<name>A0A166RPD0_9AGAM</name>
<keyword evidence="4" id="KW-1185">Reference proteome</keyword>